<evidence type="ECO:0000256" key="2">
    <source>
        <dbReference type="ARBA" id="ARBA00007316"/>
    </source>
</evidence>
<evidence type="ECO:0000256" key="6">
    <source>
        <dbReference type="ARBA" id="ARBA00022519"/>
    </source>
</evidence>
<keyword evidence="12 17" id="KW-1133">Transmembrane helix</keyword>
<feature type="domain" description="Polysaccharide chain length determinant N-terminal" evidence="18">
    <location>
        <begin position="30"/>
        <end position="119"/>
    </location>
</feature>
<dbReference type="GO" id="GO:0005524">
    <property type="term" value="F:ATP binding"/>
    <property type="evidence" value="ECO:0007669"/>
    <property type="project" value="UniProtKB-KW"/>
</dbReference>
<keyword evidence="8 17" id="KW-0812">Transmembrane</keyword>
<feature type="domain" description="AAA" evidence="19">
    <location>
        <begin position="626"/>
        <end position="754"/>
    </location>
</feature>
<keyword evidence="5" id="KW-1003">Cell membrane</keyword>
<evidence type="ECO:0000256" key="14">
    <source>
        <dbReference type="ARBA" id="ARBA00023137"/>
    </source>
</evidence>
<feature type="domain" description="Tyrosine-protein kinase G-rich" evidence="20">
    <location>
        <begin position="473"/>
        <end position="544"/>
    </location>
</feature>
<dbReference type="InterPro" id="IPR027417">
    <property type="entry name" value="P-loop_NTPase"/>
</dbReference>
<keyword evidence="7" id="KW-0808">Transferase</keyword>
<dbReference type="AlphaFoldDB" id="A0A1D2QNK8"/>
<evidence type="ECO:0000313" key="21">
    <source>
        <dbReference type="EMBL" id="ODS23134.1"/>
    </source>
</evidence>
<dbReference type="EMBL" id="MDLC01000038">
    <property type="protein sequence ID" value="ODS23134.1"/>
    <property type="molecule type" value="Genomic_DNA"/>
</dbReference>
<dbReference type="Pfam" id="PF13807">
    <property type="entry name" value="GNVR"/>
    <property type="match status" value="1"/>
</dbReference>
<keyword evidence="9" id="KW-0547">Nucleotide-binding</keyword>
<dbReference type="EC" id="2.7.10.2" evidence="4"/>
<gene>
    <name evidence="21" type="ORF">AB835_10455</name>
</gene>
<evidence type="ECO:0000256" key="12">
    <source>
        <dbReference type="ARBA" id="ARBA00022989"/>
    </source>
</evidence>
<dbReference type="GO" id="GO:0004715">
    <property type="term" value="F:non-membrane spanning protein tyrosine kinase activity"/>
    <property type="evidence" value="ECO:0007669"/>
    <property type="project" value="UniProtKB-EC"/>
</dbReference>
<proteinExistence type="inferred from homology"/>
<name>A0A1D2QNK8_9GAMM</name>
<reference evidence="21 22" key="1">
    <citation type="journal article" date="2016" name="Appl. Environ. Microbiol.">
        <title>Lack of Overt Genome Reduction in the Bryostatin-Producing Bryozoan Symbiont "Candidatus Endobugula sertula".</title>
        <authorList>
            <person name="Miller I.J."/>
            <person name="Vanee N."/>
            <person name="Fong S.S."/>
            <person name="Lim-Fong G.E."/>
            <person name="Kwan J.C."/>
        </authorList>
    </citation>
    <scope>NUCLEOTIDE SEQUENCE [LARGE SCALE GENOMIC DNA]</scope>
    <source>
        <strain evidence="21">AB1-4</strain>
    </source>
</reference>
<protein>
    <recommendedName>
        <fullName evidence="4">non-specific protein-tyrosine kinase</fullName>
        <ecNumber evidence="4">2.7.10.2</ecNumber>
    </recommendedName>
</protein>
<dbReference type="Gene3D" id="3.40.50.300">
    <property type="entry name" value="P-loop containing nucleotide triphosphate hydrolases"/>
    <property type="match status" value="1"/>
</dbReference>
<evidence type="ECO:0000313" key="22">
    <source>
        <dbReference type="Proteomes" id="UP000242502"/>
    </source>
</evidence>
<evidence type="ECO:0000259" key="20">
    <source>
        <dbReference type="Pfam" id="PF13807"/>
    </source>
</evidence>
<dbReference type="InterPro" id="IPR025669">
    <property type="entry name" value="AAA_dom"/>
</dbReference>
<accession>A0A1D2QNK8</accession>
<evidence type="ECO:0000256" key="7">
    <source>
        <dbReference type="ARBA" id="ARBA00022679"/>
    </source>
</evidence>
<keyword evidence="10" id="KW-0418">Kinase</keyword>
<feature type="transmembrane region" description="Helical" evidence="17">
    <location>
        <begin position="526"/>
        <end position="545"/>
    </location>
</feature>
<dbReference type="GO" id="GO:0005886">
    <property type="term" value="C:plasma membrane"/>
    <property type="evidence" value="ECO:0007669"/>
    <property type="project" value="UniProtKB-SubCell"/>
</dbReference>
<evidence type="ECO:0000256" key="16">
    <source>
        <dbReference type="SAM" id="Coils"/>
    </source>
</evidence>
<dbReference type="SUPFAM" id="SSF52540">
    <property type="entry name" value="P-loop containing nucleoside triphosphate hydrolases"/>
    <property type="match status" value="1"/>
</dbReference>
<evidence type="ECO:0000256" key="10">
    <source>
        <dbReference type="ARBA" id="ARBA00022777"/>
    </source>
</evidence>
<comment type="similarity">
    <text evidence="3">Belongs to the etk/wzc family.</text>
</comment>
<evidence type="ECO:0000256" key="1">
    <source>
        <dbReference type="ARBA" id="ARBA00004429"/>
    </source>
</evidence>
<feature type="coiled-coil region" evidence="16">
    <location>
        <begin position="447"/>
        <end position="491"/>
    </location>
</feature>
<dbReference type="PANTHER" id="PTHR32309">
    <property type="entry name" value="TYROSINE-PROTEIN KINASE"/>
    <property type="match status" value="1"/>
</dbReference>
<dbReference type="Proteomes" id="UP000242502">
    <property type="component" value="Unassembled WGS sequence"/>
</dbReference>
<evidence type="ECO:0000256" key="15">
    <source>
        <dbReference type="ARBA" id="ARBA00051245"/>
    </source>
</evidence>
<comment type="similarity">
    <text evidence="2">Belongs to the CpsD/CapB family.</text>
</comment>
<dbReference type="InterPro" id="IPR003856">
    <property type="entry name" value="LPS_length_determ_N"/>
</dbReference>
<dbReference type="STRING" id="62101.AB835_10455"/>
<keyword evidence="14" id="KW-0829">Tyrosine-protein kinase</keyword>
<dbReference type="InterPro" id="IPR005702">
    <property type="entry name" value="Wzc-like_C"/>
</dbReference>
<dbReference type="PANTHER" id="PTHR32309:SF13">
    <property type="entry name" value="FERRIC ENTEROBACTIN TRANSPORT PROTEIN FEPE"/>
    <property type="match status" value="1"/>
</dbReference>
<feature type="coiled-coil region" evidence="16">
    <location>
        <begin position="300"/>
        <end position="357"/>
    </location>
</feature>
<dbReference type="Pfam" id="PF02706">
    <property type="entry name" value="Wzz"/>
    <property type="match status" value="1"/>
</dbReference>
<keyword evidence="16" id="KW-0175">Coiled coil</keyword>
<evidence type="ECO:0000259" key="19">
    <source>
        <dbReference type="Pfam" id="PF13614"/>
    </source>
</evidence>
<evidence type="ECO:0000256" key="8">
    <source>
        <dbReference type="ARBA" id="ARBA00022692"/>
    </source>
</evidence>
<comment type="subcellular location">
    <subcellularLocation>
        <location evidence="1">Cell inner membrane</location>
        <topology evidence="1">Multi-pass membrane protein</topology>
    </subcellularLocation>
</comment>
<dbReference type="InterPro" id="IPR050445">
    <property type="entry name" value="Bact_polysacc_biosynth/exp"/>
</dbReference>
<evidence type="ECO:0000256" key="9">
    <source>
        <dbReference type="ARBA" id="ARBA00022741"/>
    </source>
</evidence>
<feature type="transmembrane region" description="Helical" evidence="17">
    <location>
        <begin position="44"/>
        <end position="63"/>
    </location>
</feature>
<dbReference type="CDD" id="cd05387">
    <property type="entry name" value="BY-kinase"/>
    <property type="match status" value="1"/>
</dbReference>
<evidence type="ECO:0000259" key="18">
    <source>
        <dbReference type="Pfam" id="PF02706"/>
    </source>
</evidence>
<evidence type="ECO:0000256" key="11">
    <source>
        <dbReference type="ARBA" id="ARBA00022840"/>
    </source>
</evidence>
<keyword evidence="13 17" id="KW-0472">Membrane</keyword>
<evidence type="ECO:0000256" key="3">
    <source>
        <dbReference type="ARBA" id="ARBA00008883"/>
    </source>
</evidence>
<evidence type="ECO:0000256" key="4">
    <source>
        <dbReference type="ARBA" id="ARBA00011903"/>
    </source>
</evidence>
<dbReference type="NCBIfam" id="TIGR01007">
    <property type="entry name" value="eps_fam"/>
    <property type="match status" value="1"/>
</dbReference>
<dbReference type="Pfam" id="PF13614">
    <property type="entry name" value="AAA_31"/>
    <property type="match status" value="1"/>
</dbReference>
<organism evidence="21 22">
    <name type="scientific">Candidatus Endobugula sertula</name>
    <name type="common">Bugula neritina bacterial symbiont</name>
    <dbReference type="NCBI Taxonomy" id="62101"/>
    <lineage>
        <taxon>Bacteria</taxon>
        <taxon>Pseudomonadati</taxon>
        <taxon>Pseudomonadota</taxon>
        <taxon>Gammaproteobacteria</taxon>
        <taxon>Cellvibrionales</taxon>
        <taxon>Cellvibrionaceae</taxon>
        <taxon>Candidatus Endobugula</taxon>
    </lineage>
</organism>
<comment type="caution">
    <text evidence="21">The sequence shown here is derived from an EMBL/GenBank/DDBJ whole genome shotgun (WGS) entry which is preliminary data.</text>
</comment>
<keyword evidence="11" id="KW-0067">ATP-binding</keyword>
<evidence type="ECO:0000256" key="17">
    <source>
        <dbReference type="SAM" id="Phobius"/>
    </source>
</evidence>
<keyword evidence="6" id="KW-0997">Cell inner membrane</keyword>
<evidence type="ECO:0000256" key="5">
    <source>
        <dbReference type="ARBA" id="ARBA00022475"/>
    </source>
</evidence>
<sequence>MSEISFNQPKNSVPILGAGSNFNPFGSESDIDFMHYYRLILRNLWKIILFSIVVGAFSALYALSLPPVYYSNTTLLIENQQPNLLSFQDVYQVDTRNRNYLGTQLEILKSRALASRVVDRMQLTRHPLFDIRAKDGNNKGFSWKMLQGLFRTPGVDTKQEVNADIQPNIGNSPSESLDTNYSIELASDHDQRTSNDPRFGNTEQLDKELHSDGIRGYGEYFSKENAVERRVKKKVVDTVMKSLVAFPIRGTQLVNIRFSAQDPQLAADIANVFADVYIESHLEAKLEVTQKASAWLSDRLSDLRQGLRKSEQALQAYREREKLVDTGDVRSIDVAELEQLTQSLVEATRKKSDTEALYRQMAEGNLPLDRLLALPIVSNNVAVQGLVESRATARRRVAELSKRYGAKHPKMLSAVSDVTEVEGELRNQVSNVASGVEVNFLAAKDAEKALKTQIAEVKRRLQSVNRKEFDLRELEREVEANRQVYEVFLNRGKETNEAGNLESVNARVVDAAIPAEYVDKPEKKKIVMIAVLFSGIFAAAVVLLLDFLDNTIKTPEDVEERLHVPLLGHLPLDKENKGDAPLLDFLADEKWNFAEAIRTIRTSFILSGLDAPAKVTVITSSVPNEGKSTVSLCLAQALGQMEKVLLLDGDMRRPSIGKALDISLLTPGLSNLIAGTAELDECVTRLGDTEVDVITAGVVLGNPLDQIAGDRFQGVLQMMKEKYDRIIIDSAPIQAVSDSIVIATHADALIYVVKSDGSPTPVIKRGLRRLSETSARFSGVVLNQVDIDKVNKSSGYEEGYYENYGYTGPEES</sequence>
<evidence type="ECO:0000256" key="13">
    <source>
        <dbReference type="ARBA" id="ARBA00023136"/>
    </source>
</evidence>
<comment type="catalytic activity">
    <reaction evidence="15">
        <text>L-tyrosyl-[protein] + ATP = O-phospho-L-tyrosyl-[protein] + ADP + H(+)</text>
        <dbReference type="Rhea" id="RHEA:10596"/>
        <dbReference type="Rhea" id="RHEA-COMP:10136"/>
        <dbReference type="Rhea" id="RHEA-COMP:20101"/>
        <dbReference type="ChEBI" id="CHEBI:15378"/>
        <dbReference type="ChEBI" id="CHEBI:30616"/>
        <dbReference type="ChEBI" id="CHEBI:46858"/>
        <dbReference type="ChEBI" id="CHEBI:61978"/>
        <dbReference type="ChEBI" id="CHEBI:456216"/>
        <dbReference type="EC" id="2.7.10.2"/>
    </reaction>
</comment>
<dbReference type="InterPro" id="IPR032807">
    <property type="entry name" value="GNVR"/>
</dbReference>